<dbReference type="Pfam" id="PF12708">
    <property type="entry name" value="Pect-lyase_RHGA_epim"/>
    <property type="match status" value="1"/>
</dbReference>
<feature type="domain" description="Peptidase M10 serralysin C-terminal" evidence="6">
    <location>
        <begin position="560"/>
        <end position="638"/>
    </location>
</feature>
<dbReference type="InterPro" id="IPR050557">
    <property type="entry name" value="RTX_toxin/Mannuronan_C5-epim"/>
</dbReference>
<dbReference type="InterPro" id="IPR012334">
    <property type="entry name" value="Pectin_lyas_fold"/>
</dbReference>
<keyword evidence="4" id="KW-0677">Repeat</keyword>
<evidence type="ECO:0000259" key="7">
    <source>
        <dbReference type="Pfam" id="PF12708"/>
    </source>
</evidence>
<dbReference type="InterPro" id="IPR006626">
    <property type="entry name" value="PbH1"/>
</dbReference>
<reference evidence="8 9" key="1">
    <citation type="journal article" date="2020" name="FEMS Microbiol. Ecol.">
        <title>Temporal dynamics of bacterial communities during seed development and maturation.</title>
        <authorList>
            <person name="Chesneau G."/>
            <person name="Torres-Cortes G."/>
            <person name="Briand M."/>
            <person name="Darrasse A."/>
            <person name="Preveaux A."/>
            <person name="Marais C."/>
            <person name="Jacques M.A."/>
            <person name="Shade A."/>
            <person name="Barret M."/>
        </authorList>
    </citation>
    <scope>NUCLEOTIDE SEQUENCE [LARGE SCALE GENOMIC DNA]</scope>
    <source>
        <strain evidence="8 9">CFBP13723</strain>
    </source>
</reference>
<dbReference type="Pfam" id="PF08548">
    <property type="entry name" value="Peptidase_M10_C"/>
    <property type="match status" value="2"/>
</dbReference>
<dbReference type="Gene3D" id="2.150.10.10">
    <property type="entry name" value="Serralysin-like metalloprotease, C-terminal"/>
    <property type="match status" value="2"/>
</dbReference>
<dbReference type="InterPro" id="IPR024535">
    <property type="entry name" value="RHGA/B-epi-like_pectate_lyase"/>
</dbReference>
<comment type="subcellular location">
    <subcellularLocation>
        <location evidence="2">Secreted</location>
    </subcellularLocation>
</comment>
<comment type="cofactor">
    <cofactor evidence="1">
        <name>Ca(2+)</name>
        <dbReference type="ChEBI" id="CHEBI:29108"/>
    </cofactor>
</comment>
<dbReference type="PROSITE" id="PS00330">
    <property type="entry name" value="HEMOLYSIN_CALCIUM"/>
    <property type="match status" value="7"/>
</dbReference>
<evidence type="ECO:0000256" key="5">
    <source>
        <dbReference type="ARBA" id="ARBA00022837"/>
    </source>
</evidence>
<keyword evidence="9" id="KW-1185">Reference proteome</keyword>
<evidence type="ECO:0000256" key="4">
    <source>
        <dbReference type="ARBA" id="ARBA00022737"/>
    </source>
</evidence>
<keyword evidence="3" id="KW-0964">Secreted</keyword>
<sequence>MSTIPTFDIRTYGAKGDAVTDDTVAIQKAIDAASAAGGGKVYIPAGTWRVSDADGSGNALSLKSNVTLTGDGAANSVLTLAEGPGASTTALLGVLAGSTVRDAAVSNLSLEGNASGSSGEVSGWSQSGGSVSHLLIDGVTATHFSGSGFDLSGAATGLVVRNSTATDNGSDGFVLGGALSALTFQDNRAMDNGGHGINVGLGGMPMSLTDNLVSGNAGDGIYVHEQSGVDTGFFTVIGGDVHGNGGDGVHMRGIEYGGVYRLDIHDNGGSGVNLQGTTHIEVSDNVIHTNAQSSDVPEVAIRTLGGEPGSQNFVYDNLITGGDGSTWGVAEVPSEVAGVEGSVIFGNVINGTPAGDISAAGSESQVYNNSDVLIVRGSAAADTLIGSRSDELISGGAGRDRIDGGAGNDVIHGGAGADRLSGGTGSDVFRFTSVTDSYRTATTSYSDRITDFNDATDRLDLTLLGLSGLGNGHNGTLKATYNATSDTTYLSSLDADASGNRFQLALDGNHLSTLGADNFFSAITGTASDDKLLGSLADDVLMGGAGRDTLSGDGGADRLLGGSGGDTLIGGAGADTFVYTSVSDSLRNDASGSYAQRDLIMDFNSNGHDRLDLTALNFKGLGNGYDGTLKVVLNLAGDQTALKSLEPDADGNRFEILLNGNHLYDLTATNVLFANPDDARTDSSQPLTSVNATGTAGVDTLYGNWGNDSLYGLAGNDVLGGGVGDDLLVGGGGSDRLTGGSGADTFRFDQISDSYVGAADLITDFTTGHDTLDVSALGFTGLGDGHDGTLKVSYNAGNDRTYVRSDDADSAGHKFQVTLAGDYSHTLNADAFLFSAGAGAGEITVVGVATATDPAVITHA</sequence>
<accession>A0ABR9A6I0</accession>
<dbReference type="InterPro" id="IPR001343">
    <property type="entry name" value="Hemolysn_Ca-bd"/>
</dbReference>
<dbReference type="SMART" id="SM00710">
    <property type="entry name" value="PbH1"/>
    <property type="match status" value="7"/>
</dbReference>
<dbReference type="PRINTS" id="PR00313">
    <property type="entry name" value="CABNDNGRPT"/>
</dbReference>
<name>A0ABR9A6I0_9PSED</name>
<feature type="domain" description="Peptidase M10 serralysin C-terminal" evidence="6">
    <location>
        <begin position="712"/>
        <end position="824"/>
    </location>
</feature>
<dbReference type="Pfam" id="PF00353">
    <property type="entry name" value="HemolysinCabind"/>
    <property type="match status" value="3"/>
</dbReference>
<comment type="caution">
    <text evidence="8">The sequence shown here is derived from an EMBL/GenBank/DDBJ whole genome shotgun (WGS) entry which is preliminary data.</text>
</comment>
<dbReference type="RefSeq" id="WP_191944001.1">
    <property type="nucleotide sequence ID" value="NZ_JACYNP010000003.1"/>
</dbReference>
<evidence type="ECO:0000259" key="6">
    <source>
        <dbReference type="Pfam" id="PF08548"/>
    </source>
</evidence>
<dbReference type="InterPro" id="IPR018511">
    <property type="entry name" value="Hemolysin-typ_Ca-bd_CS"/>
</dbReference>
<dbReference type="Gene3D" id="2.160.20.10">
    <property type="entry name" value="Single-stranded right-handed beta-helix, Pectin lyase-like"/>
    <property type="match status" value="1"/>
</dbReference>
<organism evidence="8 9">
    <name type="scientific">Pseudomonas lutea</name>
    <dbReference type="NCBI Taxonomy" id="243924"/>
    <lineage>
        <taxon>Bacteria</taxon>
        <taxon>Pseudomonadati</taxon>
        <taxon>Pseudomonadota</taxon>
        <taxon>Gammaproteobacteria</taxon>
        <taxon>Pseudomonadales</taxon>
        <taxon>Pseudomonadaceae</taxon>
        <taxon>Pseudomonas</taxon>
    </lineage>
</organism>
<proteinExistence type="predicted"/>
<evidence type="ECO:0000256" key="2">
    <source>
        <dbReference type="ARBA" id="ARBA00004613"/>
    </source>
</evidence>
<evidence type="ECO:0000256" key="1">
    <source>
        <dbReference type="ARBA" id="ARBA00001913"/>
    </source>
</evidence>
<evidence type="ECO:0000313" key="8">
    <source>
        <dbReference type="EMBL" id="MBD8121487.1"/>
    </source>
</evidence>
<dbReference type="EMBL" id="JACYNP010000003">
    <property type="protein sequence ID" value="MBD8121487.1"/>
    <property type="molecule type" value="Genomic_DNA"/>
</dbReference>
<dbReference type="InterPro" id="IPR011049">
    <property type="entry name" value="Serralysin-like_metalloprot_C"/>
</dbReference>
<keyword evidence="5" id="KW-0106">Calcium</keyword>
<protein>
    <submittedName>
        <fullName evidence="8">Right-handed parallel beta-helix repeat-containing protein</fullName>
    </submittedName>
</protein>
<gene>
    <name evidence="8" type="ORF">IFT62_09705</name>
</gene>
<dbReference type="PANTHER" id="PTHR38340">
    <property type="entry name" value="S-LAYER PROTEIN"/>
    <property type="match status" value="1"/>
</dbReference>
<dbReference type="InterPro" id="IPR013858">
    <property type="entry name" value="Peptidase_M10B_C"/>
</dbReference>
<dbReference type="Proteomes" id="UP000625247">
    <property type="component" value="Unassembled WGS sequence"/>
</dbReference>
<evidence type="ECO:0000256" key="3">
    <source>
        <dbReference type="ARBA" id="ARBA00022525"/>
    </source>
</evidence>
<feature type="domain" description="Rhamnogalacturonase A/B/Epimerase-like pectate lyase" evidence="7">
    <location>
        <begin position="8"/>
        <end position="228"/>
    </location>
</feature>
<evidence type="ECO:0000313" key="9">
    <source>
        <dbReference type="Proteomes" id="UP000625247"/>
    </source>
</evidence>
<dbReference type="InterPro" id="IPR011050">
    <property type="entry name" value="Pectin_lyase_fold/virulence"/>
</dbReference>
<dbReference type="PANTHER" id="PTHR38340:SF1">
    <property type="entry name" value="S-LAYER PROTEIN"/>
    <property type="match status" value="1"/>
</dbReference>
<dbReference type="SUPFAM" id="SSF51126">
    <property type="entry name" value="Pectin lyase-like"/>
    <property type="match status" value="2"/>
</dbReference>
<dbReference type="SUPFAM" id="SSF51120">
    <property type="entry name" value="beta-Roll"/>
    <property type="match status" value="3"/>
</dbReference>